<dbReference type="PANTHER" id="PTHR11091">
    <property type="entry name" value="OXIDOREDUCTASE-RELATED"/>
    <property type="match status" value="1"/>
</dbReference>
<dbReference type="InterPro" id="IPR043143">
    <property type="entry name" value="Mal/L-sulf/L-lact_DH-like_NADP"/>
</dbReference>
<protein>
    <submittedName>
        <fullName evidence="3">Malate dehydrogenase</fullName>
    </submittedName>
</protein>
<dbReference type="EMBL" id="MBRJ01000040">
    <property type="protein sequence ID" value="OHX44783.1"/>
    <property type="molecule type" value="Genomic_DNA"/>
</dbReference>
<dbReference type="PANTHER" id="PTHR11091:SF0">
    <property type="entry name" value="MALATE DEHYDROGENASE"/>
    <property type="match status" value="1"/>
</dbReference>
<evidence type="ECO:0000256" key="1">
    <source>
        <dbReference type="ARBA" id="ARBA00006056"/>
    </source>
</evidence>
<name>A0ABX3CMQ8_9BACI</name>
<dbReference type="Gene3D" id="3.30.1370.60">
    <property type="entry name" value="Hypothetical oxidoreductase yiak, domain 2"/>
    <property type="match status" value="1"/>
</dbReference>
<reference evidence="3 4" key="1">
    <citation type="submission" date="2016-07" db="EMBL/GenBank/DDBJ databases">
        <title>Bacillus oceanisediminis whole genome.</title>
        <authorList>
            <person name="Pal Y."/>
            <person name="Verma A."/>
            <person name="Mual P."/>
            <person name="Srinivasan K."/>
        </authorList>
    </citation>
    <scope>NUCLEOTIDE SEQUENCE [LARGE SCALE GENOMIC DNA]</scope>
    <source>
        <strain evidence="3 4">Bhandara28</strain>
    </source>
</reference>
<dbReference type="InterPro" id="IPR036111">
    <property type="entry name" value="Mal/L-sulfo/L-lacto_DH-like_sf"/>
</dbReference>
<dbReference type="Proteomes" id="UP000180194">
    <property type="component" value="Unassembled WGS sequence"/>
</dbReference>
<dbReference type="InterPro" id="IPR043144">
    <property type="entry name" value="Mal/L-sulf/L-lact_DH-like_ah"/>
</dbReference>
<evidence type="ECO:0000313" key="3">
    <source>
        <dbReference type="EMBL" id="OHX44783.1"/>
    </source>
</evidence>
<dbReference type="RefSeq" id="WP_071158725.1">
    <property type="nucleotide sequence ID" value="NZ_MBRJ01000040.1"/>
</dbReference>
<comment type="similarity">
    <text evidence="1">Belongs to the LDH2/MDH2 oxidoreductase family.</text>
</comment>
<accession>A0ABX3CMQ8</accession>
<organism evidence="3 4">
    <name type="scientific">Cytobacillus oceanisediminis</name>
    <dbReference type="NCBI Taxonomy" id="665099"/>
    <lineage>
        <taxon>Bacteria</taxon>
        <taxon>Bacillati</taxon>
        <taxon>Bacillota</taxon>
        <taxon>Bacilli</taxon>
        <taxon>Bacillales</taxon>
        <taxon>Bacillaceae</taxon>
        <taxon>Cytobacillus</taxon>
    </lineage>
</organism>
<evidence type="ECO:0000256" key="2">
    <source>
        <dbReference type="ARBA" id="ARBA00023002"/>
    </source>
</evidence>
<dbReference type="SUPFAM" id="SSF89733">
    <property type="entry name" value="L-sulfolactate dehydrogenase-like"/>
    <property type="match status" value="1"/>
</dbReference>
<gene>
    <name evidence="3" type="ORF">BBV17_25095</name>
</gene>
<dbReference type="Pfam" id="PF02615">
    <property type="entry name" value="Ldh_2"/>
    <property type="match status" value="1"/>
</dbReference>
<dbReference type="Gene3D" id="1.10.1530.10">
    <property type="match status" value="1"/>
</dbReference>
<sequence length="362" mass="39319">MSLPTRFDWVLLQEFCANVFKKAGLKKQNAELVADSLIQADLRGVDSHGVVRTSIYLKRIEEGMINPAADIEVEKESDSTALVNGNNQIGSVVGVNALKVALKKAKENGVALVGVKNSNHFGTGAYYLLKAIEQNMILLVMSNASQTMPPTGGVRPFLGTNPLAVGVPAGDAVPYILDMATSLVARGKIIVASQKGEEIPLGWAIDKDGNPTTNAEAALEGSVLPVGGPKGYAISMFIDILSGVLTGAGFGKYVNNMYENWEQPQNVGHFFIAIDINKFIPIELFKQRMDQYISEIKAEPKAPNVDEILIPGEIEHRRVIYKKANGIELPSKVVKELQEIAQKYGLDLSQAIFNQKNKEVTK</sequence>
<comment type="caution">
    <text evidence="3">The sequence shown here is derived from an EMBL/GenBank/DDBJ whole genome shotgun (WGS) entry which is preliminary data.</text>
</comment>
<proteinExistence type="inferred from homology"/>
<keyword evidence="2" id="KW-0560">Oxidoreductase</keyword>
<evidence type="ECO:0000313" key="4">
    <source>
        <dbReference type="Proteomes" id="UP000180194"/>
    </source>
</evidence>
<keyword evidence="4" id="KW-1185">Reference proteome</keyword>
<dbReference type="InterPro" id="IPR003767">
    <property type="entry name" value="Malate/L-lactate_DH-like"/>
</dbReference>